<protein>
    <recommendedName>
        <fullName evidence="6">Calcineurin-like phosphoesterase domain-containing protein</fullName>
    </recommendedName>
</protein>
<dbReference type="AlphaFoldDB" id="A0AAD4QK59"/>
<keyword evidence="3" id="KW-0812">Transmembrane</keyword>
<proteinExistence type="predicted"/>
<sequence>MTPPFERHRLKLWSSRLVRVFAPDPLLAALRFGWVTLIIWGEIGVFFYALSGCRWPGKMTMYNNNANVVGTGPTRILMVADAQVPMPHVHSQTFLGLFHDIYMRRAWHATRRLHPHLVLFLGDMLKTGRSVDSDEEFTAYVQHFKSFFPLDLGVDTRYIPGNADVGLGVSSAFSKHVRQRYEHHFGRVNQHLTKANHSLILLDSPGIVDEDYIRAGHGTSFEEWIPLRDGAIEFVKGLAAEEEQLGPAILFSHIPLHRAESRQCGPFRERGTIHRGVGHGWQKTLGKQTSSFLLEICVHNADDRDYCDVTHKVPGTDKEIHEITVKSFSPARHITQPGFHLLSLQPGLTPSHAHAPCLLPPASGTSVRLYIPATFLTILILIIAHMQRGRRAARLRLTTVTSPLPSHTEFTGQQQLGSRHQLQPPQLHPPVPSPYSASSAYSYSYAYTNTPPSSQQGRGRTRIELPKRDSRHTLVSGIPDHTAGGGSRPHMPRSLSPPLALAAESSLPQTHDEDDHDGVRAHYLYMPRASSPLPGDLIARRHSGRATSPVATATGPPARAWSYTYTFTFRGRRRRIAVHAPAWWPRRTASRRKENRIGNAVARDLGRALTPALVTWVALTWWYSG</sequence>
<name>A0AAD4QK59_9AGAM</name>
<evidence type="ECO:0000313" key="5">
    <source>
        <dbReference type="Proteomes" id="UP001203297"/>
    </source>
</evidence>
<evidence type="ECO:0000256" key="3">
    <source>
        <dbReference type="SAM" id="Phobius"/>
    </source>
</evidence>
<keyword evidence="3" id="KW-1133">Transmembrane helix</keyword>
<accession>A0AAD4QK59</accession>
<dbReference type="Gene3D" id="3.60.21.10">
    <property type="match status" value="1"/>
</dbReference>
<dbReference type="EMBL" id="WTXG01000097">
    <property type="protein sequence ID" value="KAI0293367.1"/>
    <property type="molecule type" value="Genomic_DNA"/>
</dbReference>
<gene>
    <name evidence="4" type="ORF">B0F90DRAFT_1822136</name>
</gene>
<evidence type="ECO:0000256" key="1">
    <source>
        <dbReference type="ARBA" id="ARBA00023136"/>
    </source>
</evidence>
<evidence type="ECO:0000313" key="4">
    <source>
        <dbReference type="EMBL" id="KAI0293367.1"/>
    </source>
</evidence>
<dbReference type="Proteomes" id="UP001203297">
    <property type="component" value="Unassembled WGS sequence"/>
</dbReference>
<organism evidence="4 5">
    <name type="scientific">Multifurca ochricompacta</name>
    <dbReference type="NCBI Taxonomy" id="376703"/>
    <lineage>
        <taxon>Eukaryota</taxon>
        <taxon>Fungi</taxon>
        <taxon>Dikarya</taxon>
        <taxon>Basidiomycota</taxon>
        <taxon>Agaricomycotina</taxon>
        <taxon>Agaricomycetes</taxon>
        <taxon>Russulales</taxon>
        <taxon>Russulaceae</taxon>
        <taxon>Multifurca</taxon>
    </lineage>
</organism>
<dbReference type="SUPFAM" id="SSF56300">
    <property type="entry name" value="Metallo-dependent phosphatases"/>
    <property type="match status" value="1"/>
</dbReference>
<feature type="compositionally biased region" description="Polar residues" evidence="2">
    <location>
        <begin position="403"/>
        <end position="418"/>
    </location>
</feature>
<keyword evidence="5" id="KW-1185">Reference proteome</keyword>
<evidence type="ECO:0008006" key="6">
    <source>
        <dbReference type="Google" id="ProtNLM"/>
    </source>
</evidence>
<evidence type="ECO:0000256" key="2">
    <source>
        <dbReference type="SAM" id="MobiDB-lite"/>
    </source>
</evidence>
<dbReference type="InterPro" id="IPR033308">
    <property type="entry name" value="PGAP5/Cdc1/Ted1"/>
</dbReference>
<feature type="region of interest" description="Disordered" evidence="2">
    <location>
        <begin position="403"/>
        <end position="436"/>
    </location>
</feature>
<dbReference type="PANTHER" id="PTHR13315">
    <property type="entry name" value="METALLO PHOSPHOESTERASE RELATED"/>
    <property type="match status" value="1"/>
</dbReference>
<feature type="transmembrane region" description="Helical" evidence="3">
    <location>
        <begin position="369"/>
        <end position="386"/>
    </location>
</feature>
<dbReference type="GO" id="GO:0016020">
    <property type="term" value="C:membrane"/>
    <property type="evidence" value="ECO:0007669"/>
    <property type="project" value="GOC"/>
</dbReference>
<dbReference type="PANTHER" id="PTHR13315:SF4">
    <property type="entry name" value="METALLOPHOSPHOESTERASE, ISOFORM E"/>
    <property type="match status" value="1"/>
</dbReference>
<dbReference type="GO" id="GO:0006506">
    <property type="term" value="P:GPI anchor biosynthetic process"/>
    <property type="evidence" value="ECO:0007669"/>
    <property type="project" value="InterPro"/>
</dbReference>
<reference evidence="4" key="1">
    <citation type="journal article" date="2022" name="New Phytol.">
        <title>Evolutionary transition to the ectomycorrhizal habit in the genomes of a hyperdiverse lineage of mushroom-forming fungi.</title>
        <authorList>
            <person name="Looney B."/>
            <person name="Miyauchi S."/>
            <person name="Morin E."/>
            <person name="Drula E."/>
            <person name="Courty P.E."/>
            <person name="Kohler A."/>
            <person name="Kuo A."/>
            <person name="LaButti K."/>
            <person name="Pangilinan J."/>
            <person name="Lipzen A."/>
            <person name="Riley R."/>
            <person name="Andreopoulos W."/>
            <person name="He G."/>
            <person name="Johnson J."/>
            <person name="Nolan M."/>
            <person name="Tritt A."/>
            <person name="Barry K.W."/>
            <person name="Grigoriev I.V."/>
            <person name="Nagy L.G."/>
            <person name="Hibbett D."/>
            <person name="Henrissat B."/>
            <person name="Matheny P.B."/>
            <person name="Labbe J."/>
            <person name="Martin F.M."/>
        </authorList>
    </citation>
    <scope>NUCLEOTIDE SEQUENCE</scope>
    <source>
        <strain evidence="4">BPL690</strain>
    </source>
</reference>
<feature type="region of interest" description="Disordered" evidence="2">
    <location>
        <begin position="465"/>
        <end position="496"/>
    </location>
</feature>
<comment type="caution">
    <text evidence="4">The sequence shown here is derived from an EMBL/GenBank/DDBJ whole genome shotgun (WGS) entry which is preliminary data.</text>
</comment>
<dbReference type="InterPro" id="IPR029052">
    <property type="entry name" value="Metallo-depent_PP-like"/>
</dbReference>
<keyword evidence="1 3" id="KW-0472">Membrane</keyword>
<dbReference type="GO" id="GO:0005783">
    <property type="term" value="C:endoplasmic reticulum"/>
    <property type="evidence" value="ECO:0007669"/>
    <property type="project" value="TreeGrafter"/>
</dbReference>
<feature type="transmembrane region" description="Helical" evidence="3">
    <location>
        <begin position="26"/>
        <end position="50"/>
    </location>
</feature>